<dbReference type="PANTHER" id="PTHR12526">
    <property type="entry name" value="GLYCOSYLTRANSFERASE"/>
    <property type="match status" value="1"/>
</dbReference>
<dbReference type="Pfam" id="PF00534">
    <property type="entry name" value="Glycos_transf_1"/>
    <property type="match status" value="1"/>
</dbReference>
<protein>
    <submittedName>
        <fullName evidence="4">Colanic acid biosynthesis glycosyltransferase WcaL</fullName>
    </submittedName>
</protein>
<evidence type="ECO:0000256" key="2">
    <source>
        <dbReference type="ARBA" id="ARBA00022679"/>
    </source>
</evidence>
<dbReference type="GO" id="GO:0016757">
    <property type="term" value="F:glycosyltransferase activity"/>
    <property type="evidence" value="ECO:0007669"/>
    <property type="project" value="UniProtKB-KW"/>
</dbReference>
<accession>A0A7C5AMF5</accession>
<evidence type="ECO:0000313" key="4">
    <source>
        <dbReference type="EMBL" id="HGZ12254.1"/>
    </source>
</evidence>
<gene>
    <name evidence="4" type="ORF">ENW48_08545</name>
</gene>
<sequence length="413" mass="45874">MPPLAFYFSTFPALSETLVRSQVRAARELGLPVLLVANRAPELMHPGDQPLREVTQYLRPVGFQALVRGLTQLLAARPSEVAAGLRACQVWAQGSPRQFWANLKHLAGALYLLDFLRRHQVSHVHVHYAFGAADVALFLDLVGAIPYSLSIHGTDVLLDQPLLARKLARARFVISNCRYHIRRLRKKFPDLKNQRFYLVRGGVELGSCRWAAAPPPPPPPPLRLLNVARLAPVKDQDLLLEALALLKGRGVPVECRIVGEGPERPRLEALICHLGLVNQVALLGARPEEEVARFYEECHVVVLSSRSEGTPMIVIEAMAKARPVVAPHITALPEMVSPGVTGWLCRPGEARDLAEKIESFWKKPDYIAQMGAAGRIRAEELFDLEKNTRIFLAVLAQEIPALALRPQIRVAYE</sequence>
<evidence type="ECO:0000256" key="1">
    <source>
        <dbReference type="ARBA" id="ARBA00022676"/>
    </source>
</evidence>
<dbReference type="AlphaFoldDB" id="A0A7C5AMF5"/>
<organism evidence="4">
    <name type="scientific">Desulfobacca acetoxidans</name>
    <dbReference type="NCBI Taxonomy" id="60893"/>
    <lineage>
        <taxon>Bacteria</taxon>
        <taxon>Pseudomonadati</taxon>
        <taxon>Thermodesulfobacteriota</taxon>
        <taxon>Desulfobaccia</taxon>
        <taxon>Desulfobaccales</taxon>
        <taxon>Desulfobaccaceae</taxon>
        <taxon>Desulfobacca</taxon>
    </lineage>
</organism>
<dbReference type="EMBL" id="DTKJ01000058">
    <property type="protein sequence ID" value="HGZ12254.1"/>
    <property type="molecule type" value="Genomic_DNA"/>
</dbReference>
<dbReference type="CDD" id="cd03801">
    <property type="entry name" value="GT4_PimA-like"/>
    <property type="match status" value="1"/>
</dbReference>
<proteinExistence type="predicted"/>
<keyword evidence="1" id="KW-0328">Glycosyltransferase</keyword>
<dbReference type="SUPFAM" id="SSF53756">
    <property type="entry name" value="UDP-Glycosyltransferase/glycogen phosphorylase"/>
    <property type="match status" value="1"/>
</dbReference>
<keyword evidence="2 4" id="KW-0808">Transferase</keyword>
<name>A0A7C5AMF5_9BACT</name>
<dbReference type="PANTHER" id="PTHR12526:SF510">
    <property type="entry name" value="D-INOSITOL 3-PHOSPHATE GLYCOSYLTRANSFERASE"/>
    <property type="match status" value="1"/>
</dbReference>
<dbReference type="Gene3D" id="3.40.50.2000">
    <property type="entry name" value="Glycogen Phosphorylase B"/>
    <property type="match status" value="2"/>
</dbReference>
<reference evidence="4" key="1">
    <citation type="journal article" date="2020" name="mSystems">
        <title>Genome- and Community-Level Interaction Insights into Carbon Utilization and Element Cycling Functions of Hydrothermarchaeota in Hydrothermal Sediment.</title>
        <authorList>
            <person name="Zhou Z."/>
            <person name="Liu Y."/>
            <person name="Xu W."/>
            <person name="Pan J."/>
            <person name="Luo Z.H."/>
            <person name="Li M."/>
        </authorList>
    </citation>
    <scope>NUCLEOTIDE SEQUENCE [LARGE SCALE GENOMIC DNA]</scope>
    <source>
        <strain evidence="4">SpSt-853</strain>
    </source>
</reference>
<comment type="caution">
    <text evidence="4">The sequence shown here is derived from an EMBL/GenBank/DDBJ whole genome shotgun (WGS) entry which is preliminary data.</text>
</comment>
<dbReference type="InterPro" id="IPR001296">
    <property type="entry name" value="Glyco_trans_1"/>
</dbReference>
<evidence type="ECO:0000259" key="3">
    <source>
        <dbReference type="Pfam" id="PF00534"/>
    </source>
</evidence>
<feature type="domain" description="Glycosyl transferase family 1" evidence="3">
    <location>
        <begin position="221"/>
        <end position="375"/>
    </location>
</feature>